<dbReference type="PROSITE" id="PS51192">
    <property type="entry name" value="HELICASE_ATP_BIND_1"/>
    <property type="match status" value="1"/>
</dbReference>
<name>A0A0D3JF75_EMIH1</name>
<dbReference type="SMART" id="SM00490">
    <property type="entry name" value="HELICc"/>
    <property type="match status" value="1"/>
</dbReference>
<evidence type="ECO:0000256" key="5">
    <source>
        <dbReference type="SAM" id="MobiDB-lite"/>
    </source>
</evidence>
<keyword evidence="3" id="KW-0347">Helicase</keyword>
<dbReference type="EnsemblProtists" id="EOD22160">
    <property type="protein sequence ID" value="EOD22160"/>
    <property type="gene ID" value="EMIHUDRAFT_450703"/>
</dbReference>
<organism evidence="7 8">
    <name type="scientific">Emiliania huxleyi (strain CCMP1516)</name>
    <dbReference type="NCBI Taxonomy" id="280463"/>
    <lineage>
        <taxon>Eukaryota</taxon>
        <taxon>Haptista</taxon>
        <taxon>Haptophyta</taxon>
        <taxon>Prymnesiophyceae</taxon>
        <taxon>Isochrysidales</taxon>
        <taxon>Noelaerhabdaceae</taxon>
        <taxon>Emiliania</taxon>
    </lineage>
</organism>
<sequence length="970" mass="104179">MAAVSPEWLSELGSEAPTEAQWELIERVFFAPRGFFADQTDARAAAASFREFYTHYDPQYKLNFSILDPAGSASDPHGLDRPEVSAAAARVGLRRERLKAVRLLFHMHEDFAQKKSLAALRKSAADRAALPVTRYAPQLLDHLRSGQVLLVVGATGCGKSTQVPRLLLSAGFGKVVCTQPRRLAAVSLARRVSLESHCRNGADVGHQVRFEGVRSGGTRLLFVTEGVLLRQLESDPDLSEWDAVLLDEVHERHSSTDLLLGLLRRLLPRRPSLRLVLMSATLDEDALSAFFGGAPVLHVPGRTHPIDVRHGGPHRMLKSRAKELLSAPLLLRDTRSSVSQLLAPAGSAAEYPAAERGDALVFAHAAASGKWIVLPLHASLPVEAQERVFDVPPQGVRKVVLATNVAETSVTIDGIRFVVDSGAVKEMSFDPHSRLEALLPCWILRAPLASTVLHILALGVADARRFPYLSPPPAALLDDALATLHALGGTDSEGRLTALGRVLARLPVDHHHGKMLLLGVLLGRASLLLTVTAALAVASPLGRMPLDMATGQLAPEAAARGSLLSPLGDPFTLLCLFDGWMVRLQYEVLRPRDVTRGGTAALPARETALLQALLVLGLYPNVAVPDPRNGSRSRPEQLYHTARVPDLLVYATLLRTKKTYLTGAAAVSALPALLLCAVRVDASEDCTRLLVDNWLCVDLPSESERAAALVGEAHALRRGLSRLLRARLPQAGCEAPLSDLPSRLRRRLDASPLVPLREMARSEREPGSLPGLDGEALAERLAQFFLAAPPRHSLRSVPRSQLASLFRAADALQEEIAAGRSLGASFDACKGGALLTPWFCWASARAEAADSAGYSAHMKRHTRCSQCGAALIVSLAELRAHQASEACREAAAARAADEGGAADEGAADREAEGAADASGPGQLPEEAEGANARTRYACDLCEKEFLFTATEVLRHVARHRQEADAEPDVG</sequence>
<dbReference type="Gene3D" id="1.20.120.1080">
    <property type="match status" value="1"/>
</dbReference>
<evidence type="ECO:0000256" key="4">
    <source>
        <dbReference type="ARBA" id="ARBA00022840"/>
    </source>
</evidence>
<dbReference type="SUPFAM" id="SSF52540">
    <property type="entry name" value="P-loop containing nucleoside triphosphate hydrolases"/>
    <property type="match status" value="1"/>
</dbReference>
<feature type="region of interest" description="Disordered" evidence="5">
    <location>
        <begin position="898"/>
        <end position="928"/>
    </location>
</feature>
<dbReference type="PaxDb" id="2903-EOD22160"/>
<dbReference type="GO" id="GO:0004386">
    <property type="term" value="F:helicase activity"/>
    <property type="evidence" value="ECO:0007669"/>
    <property type="project" value="UniProtKB-KW"/>
</dbReference>
<keyword evidence="1" id="KW-0547">Nucleotide-binding</keyword>
<evidence type="ECO:0000256" key="2">
    <source>
        <dbReference type="ARBA" id="ARBA00022801"/>
    </source>
</evidence>
<dbReference type="Pfam" id="PF00271">
    <property type="entry name" value="Helicase_C"/>
    <property type="match status" value="1"/>
</dbReference>
<dbReference type="Pfam" id="PF04408">
    <property type="entry name" value="WHD_HA2"/>
    <property type="match status" value="1"/>
</dbReference>
<proteinExistence type="predicted"/>
<feature type="domain" description="Helicase ATP-binding" evidence="6">
    <location>
        <begin position="140"/>
        <end position="300"/>
    </location>
</feature>
<reference evidence="7" key="2">
    <citation type="submission" date="2024-10" db="UniProtKB">
        <authorList>
            <consortium name="EnsemblProtists"/>
        </authorList>
    </citation>
    <scope>IDENTIFICATION</scope>
</reference>
<keyword evidence="2" id="KW-0378">Hydrolase</keyword>
<dbReference type="InterPro" id="IPR014001">
    <property type="entry name" value="Helicase_ATP-bd"/>
</dbReference>
<dbReference type="PANTHER" id="PTHR18934">
    <property type="entry name" value="ATP-DEPENDENT RNA HELICASE"/>
    <property type="match status" value="1"/>
</dbReference>
<dbReference type="GO" id="GO:0005524">
    <property type="term" value="F:ATP binding"/>
    <property type="evidence" value="ECO:0007669"/>
    <property type="project" value="UniProtKB-KW"/>
</dbReference>
<dbReference type="GO" id="GO:0016787">
    <property type="term" value="F:hydrolase activity"/>
    <property type="evidence" value="ECO:0007669"/>
    <property type="project" value="UniProtKB-KW"/>
</dbReference>
<evidence type="ECO:0000259" key="6">
    <source>
        <dbReference type="PROSITE" id="PS51192"/>
    </source>
</evidence>
<accession>A0A0D3JF75</accession>
<dbReference type="eggNOG" id="KOG0922">
    <property type="taxonomic scope" value="Eukaryota"/>
</dbReference>
<dbReference type="SMART" id="SM00847">
    <property type="entry name" value="HA2"/>
    <property type="match status" value="1"/>
</dbReference>
<dbReference type="CDD" id="cd17917">
    <property type="entry name" value="DEXHc_RHA-like"/>
    <property type="match status" value="1"/>
</dbReference>
<dbReference type="InterPro" id="IPR048333">
    <property type="entry name" value="HA2_WH"/>
</dbReference>
<evidence type="ECO:0000256" key="1">
    <source>
        <dbReference type="ARBA" id="ARBA00022741"/>
    </source>
</evidence>
<dbReference type="CDD" id="cd18791">
    <property type="entry name" value="SF2_C_RHA"/>
    <property type="match status" value="1"/>
</dbReference>
<protein>
    <recommendedName>
        <fullName evidence="6">Helicase ATP-binding domain-containing protein</fullName>
    </recommendedName>
</protein>
<dbReference type="InterPro" id="IPR007502">
    <property type="entry name" value="Helicase-assoc_dom"/>
</dbReference>
<keyword evidence="4" id="KW-0067">ATP-binding</keyword>
<dbReference type="STRING" id="2903.R1E5U9"/>
<dbReference type="HOGENOM" id="CLU_001832_5_2_1"/>
<evidence type="ECO:0000313" key="8">
    <source>
        <dbReference type="Proteomes" id="UP000013827"/>
    </source>
</evidence>
<reference evidence="8" key="1">
    <citation type="journal article" date="2013" name="Nature">
        <title>Pan genome of the phytoplankton Emiliania underpins its global distribution.</title>
        <authorList>
            <person name="Read B.A."/>
            <person name="Kegel J."/>
            <person name="Klute M.J."/>
            <person name="Kuo A."/>
            <person name="Lefebvre S.C."/>
            <person name="Maumus F."/>
            <person name="Mayer C."/>
            <person name="Miller J."/>
            <person name="Monier A."/>
            <person name="Salamov A."/>
            <person name="Young J."/>
            <person name="Aguilar M."/>
            <person name="Claverie J.M."/>
            <person name="Frickenhaus S."/>
            <person name="Gonzalez K."/>
            <person name="Herman E.K."/>
            <person name="Lin Y.C."/>
            <person name="Napier J."/>
            <person name="Ogata H."/>
            <person name="Sarno A.F."/>
            <person name="Shmutz J."/>
            <person name="Schroeder D."/>
            <person name="de Vargas C."/>
            <person name="Verret F."/>
            <person name="von Dassow P."/>
            <person name="Valentin K."/>
            <person name="Van de Peer Y."/>
            <person name="Wheeler G."/>
            <person name="Dacks J.B."/>
            <person name="Delwiche C.F."/>
            <person name="Dyhrman S.T."/>
            <person name="Glockner G."/>
            <person name="John U."/>
            <person name="Richards T."/>
            <person name="Worden A.Z."/>
            <person name="Zhang X."/>
            <person name="Grigoriev I.V."/>
            <person name="Allen A.E."/>
            <person name="Bidle K."/>
            <person name="Borodovsky M."/>
            <person name="Bowler C."/>
            <person name="Brownlee C."/>
            <person name="Cock J.M."/>
            <person name="Elias M."/>
            <person name="Gladyshev V.N."/>
            <person name="Groth M."/>
            <person name="Guda C."/>
            <person name="Hadaegh A."/>
            <person name="Iglesias-Rodriguez M.D."/>
            <person name="Jenkins J."/>
            <person name="Jones B.M."/>
            <person name="Lawson T."/>
            <person name="Leese F."/>
            <person name="Lindquist E."/>
            <person name="Lobanov A."/>
            <person name="Lomsadze A."/>
            <person name="Malik S.B."/>
            <person name="Marsh M.E."/>
            <person name="Mackinder L."/>
            <person name="Mock T."/>
            <person name="Mueller-Roeber B."/>
            <person name="Pagarete A."/>
            <person name="Parker M."/>
            <person name="Probert I."/>
            <person name="Quesneville H."/>
            <person name="Raines C."/>
            <person name="Rensing S.A."/>
            <person name="Riano-Pachon D.M."/>
            <person name="Richier S."/>
            <person name="Rokitta S."/>
            <person name="Shiraiwa Y."/>
            <person name="Soanes D.M."/>
            <person name="van der Giezen M."/>
            <person name="Wahlund T.M."/>
            <person name="Williams B."/>
            <person name="Wilson W."/>
            <person name="Wolfe G."/>
            <person name="Wurch L.L."/>
        </authorList>
    </citation>
    <scope>NUCLEOTIDE SEQUENCE</scope>
</reference>
<dbReference type="Proteomes" id="UP000013827">
    <property type="component" value="Unassembled WGS sequence"/>
</dbReference>
<dbReference type="Pfam" id="PF00270">
    <property type="entry name" value="DEAD"/>
    <property type="match status" value="1"/>
</dbReference>
<dbReference type="InterPro" id="IPR011545">
    <property type="entry name" value="DEAD/DEAH_box_helicase_dom"/>
</dbReference>
<evidence type="ECO:0000256" key="3">
    <source>
        <dbReference type="ARBA" id="ARBA00022806"/>
    </source>
</evidence>
<evidence type="ECO:0000313" key="7">
    <source>
        <dbReference type="EnsemblProtists" id="EOD22160"/>
    </source>
</evidence>
<dbReference type="AlphaFoldDB" id="A0A0D3JF75"/>
<dbReference type="GeneID" id="17267707"/>
<dbReference type="GO" id="GO:0003723">
    <property type="term" value="F:RNA binding"/>
    <property type="evidence" value="ECO:0007669"/>
    <property type="project" value="TreeGrafter"/>
</dbReference>
<dbReference type="PANTHER" id="PTHR18934:SF221">
    <property type="entry name" value="ATP-DEPENDENT RNA HELICASE DHX34-RELATED"/>
    <property type="match status" value="1"/>
</dbReference>
<dbReference type="Gene3D" id="3.40.50.300">
    <property type="entry name" value="P-loop containing nucleotide triphosphate hydrolases"/>
    <property type="match status" value="2"/>
</dbReference>
<dbReference type="InterPro" id="IPR027417">
    <property type="entry name" value="P-loop_NTPase"/>
</dbReference>
<dbReference type="KEGG" id="ehx:EMIHUDRAFT_450703"/>
<dbReference type="SMART" id="SM00487">
    <property type="entry name" value="DEXDc"/>
    <property type="match status" value="1"/>
</dbReference>
<dbReference type="RefSeq" id="XP_005774589.1">
    <property type="nucleotide sequence ID" value="XM_005774532.1"/>
</dbReference>
<dbReference type="InterPro" id="IPR001650">
    <property type="entry name" value="Helicase_C-like"/>
</dbReference>
<keyword evidence="8" id="KW-1185">Reference proteome</keyword>